<evidence type="ECO:0000313" key="2">
    <source>
        <dbReference type="EMBL" id="MCX2740397.1"/>
    </source>
</evidence>
<proteinExistence type="predicted"/>
<keyword evidence="1" id="KW-0472">Membrane</keyword>
<keyword evidence="3" id="KW-1185">Reference proteome</keyword>
<accession>A0ABT3RFL8</accession>
<keyword evidence="1" id="KW-1133">Transmembrane helix</keyword>
<organism evidence="2 3">
    <name type="scientific">Pontibacter anaerobius</name>
    <dbReference type="NCBI Taxonomy" id="2993940"/>
    <lineage>
        <taxon>Bacteria</taxon>
        <taxon>Pseudomonadati</taxon>
        <taxon>Bacteroidota</taxon>
        <taxon>Cytophagia</taxon>
        <taxon>Cytophagales</taxon>
        <taxon>Hymenobacteraceae</taxon>
        <taxon>Pontibacter</taxon>
    </lineage>
</organism>
<keyword evidence="1" id="KW-0812">Transmembrane</keyword>
<sequence>MADFAVIISILSLFGILVGLVVPDRGLFWYYGKRSRFNVLRIYLFMLLVSFLVFAVTEN</sequence>
<name>A0ABT3RFL8_9BACT</name>
<evidence type="ECO:0000256" key="1">
    <source>
        <dbReference type="SAM" id="Phobius"/>
    </source>
</evidence>
<feature type="transmembrane region" description="Helical" evidence="1">
    <location>
        <begin position="40"/>
        <end position="57"/>
    </location>
</feature>
<evidence type="ECO:0000313" key="3">
    <source>
        <dbReference type="Proteomes" id="UP001207228"/>
    </source>
</evidence>
<protein>
    <submittedName>
        <fullName evidence="2">Uncharacterized protein</fullName>
    </submittedName>
</protein>
<reference evidence="2 3" key="1">
    <citation type="submission" date="2022-11" db="EMBL/GenBank/DDBJ databases">
        <title>The characterization of three novel Bacteroidetes species and genomic analysis of their roles in tidal elemental geochemical cycles.</title>
        <authorList>
            <person name="Ma K.-J."/>
        </authorList>
    </citation>
    <scope>NUCLEOTIDE SEQUENCE [LARGE SCALE GENOMIC DNA]</scope>
    <source>
        <strain evidence="2 3">M82</strain>
    </source>
</reference>
<dbReference type="RefSeq" id="WP_266052454.1">
    <property type="nucleotide sequence ID" value="NZ_JAPFQO010000006.1"/>
</dbReference>
<dbReference type="EMBL" id="JAPFQO010000006">
    <property type="protein sequence ID" value="MCX2740397.1"/>
    <property type="molecule type" value="Genomic_DNA"/>
</dbReference>
<feature type="transmembrane region" description="Helical" evidence="1">
    <location>
        <begin position="6"/>
        <end position="28"/>
    </location>
</feature>
<comment type="caution">
    <text evidence="2">The sequence shown here is derived from an EMBL/GenBank/DDBJ whole genome shotgun (WGS) entry which is preliminary data.</text>
</comment>
<dbReference type="Proteomes" id="UP001207228">
    <property type="component" value="Unassembled WGS sequence"/>
</dbReference>
<gene>
    <name evidence="2" type="ORF">OO017_10605</name>
</gene>